<sequence length="429" mass="50190">MELCCDWGGMYNNPNLTEATRSRQRSTRLIDCPFELYTARHDGLWHLEQLESVAVITTAGSHSREIISTLQQNNESTLVINRPRPRVIVTDRKLALMNALETFFSDSVNLLYVWHISKNILKNCRSQFPKDTNNEDNEWNDFLRRWNDIITDVISYLEETWMPWKKWFVKTWTNEILHLGITVTSRIEGSHAVLKAYLQTSARDLHWVCMTITLAVTNQKKEIDSIIESEHIHIPIFACNNSLYANLRGKVSAFAFKKINKQYQRITLQKQLPPCTRSFSRTISLPCAHYIQNLDANQSIPLENIYKHWWIQECPPIPQIRKNILHHEDLLEPLLQNLEERYQEWSEHQRVAARETLNNMIDSPIMALRDPQVVRTKGHPSDASNHRPTNTTKRDPFGFEFVDHKTRQCSLCKQPRHNAHTCLNRSSTN</sequence>
<proteinExistence type="predicted"/>
<dbReference type="AlphaFoldDB" id="A0A9N9J0Q2"/>
<dbReference type="PANTHER" id="PTHR31569:SF4">
    <property type="entry name" value="SWIM-TYPE DOMAIN-CONTAINING PROTEIN"/>
    <property type="match status" value="1"/>
</dbReference>
<gene>
    <name evidence="2" type="ORF">CPELLU_LOCUS15210</name>
</gene>
<protein>
    <submittedName>
        <fullName evidence="2">2672_t:CDS:1</fullName>
    </submittedName>
</protein>
<keyword evidence="3" id="KW-1185">Reference proteome</keyword>
<dbReference type="OrthoDB" id="1880067at2759"/>
<evidence type="ECO:0000256" key="1">
    <source>
        <dbReference type="SAM" id="MobiDB-lite"/>
    </source>
</evidence>
<dbReference type="EMBL" id="CAJVQA010019510">
    <property type="protein sequence ID" value="CAG8759442.1"/>
    <property type="molecule type" value="Genomic_DNA"/>
</dbReference>
<dbReference type="Proteomes" id="UP000789759">
    <property type="component" value="Unassembled WGS sequence"/>
</dbReference>
<accession>A0A9N9J0Q2</accession>
<evidence type="ECO:0000313" key="2">
    <source>
        <dbReference type="EMBL" id="CAG8759442.1"/>
    </source>
</evidence>
<dbReference type="PANTHER" id="PTHR31569">
    <property type="entry name" value="SWIM-TYPE DOMAIN-CONTAINING PROTEIN"/>
    <property type="match status" value="1"/>
</dbReference>
<name>A0A9N9J0Q2_9GLOM</name>
<dbReference type="InterPro" id="IPR052579">
    <property type="entry name" value="Zinc_finger_SWIM"/>
</dbReference>
<reference evidence="2" key="1">
    <citation type="submission" date="2021-06" db="EMBL/GenBank/DDBJ databases">
        <authorList>
            <person name="Kallberg Y."/>
            <person name="Tangrot J."/>
            <person name="Rosling A."/>
        </authorList>
    </citation>
    <scope>NUCLEOTIDE SEQUENCE</scope>
    <source>
        <strain evidence="2">FL966</strain>
    </source>
</reference>
<evidence type="ECO:0000313" key="3">
    <source>
        <dbReference type="Proteomes" id="UP000789759"/>
    </source>
</evidence>
<feature type="compositionally biased region" description="Polar residues" evidence="1">
    <location>
        <begin position="382"/>
        <end position="391"/>
    </location>
</feature>
<comment type="caution">
    <text evidence="2">The sequence shown here is derived from an EMBL/GenBank/DDBJ whole genome shotgun (WGS) entry which is preliminary data.</text>
</comment>
<feature type="region of interest" description="Disordered" evidence="1">
    <location>
        <begin position="375"/>
        <end position="396"/>
    </location>
</feature>
<organism evidence="2 3">
    <name type="scientific">Cetraspora pellucida</name>
    <dbReference type="NCBI Taxonomy" id="1433469"/>
    <lineage>
        <taxon>Eukaryota</taxon>
        <taxon>Fungi</taxon>
        <taxon>Fungi incertae sedis</taxon>
        <taxon>Mucoromycota</taxon>
        <taxon>Glomeromycotina</taxon>
        <taxon>Glomeromycetes</taxon>
        <taxon>Diversisporales</taxon>
        <taxon>Gigasporaceae</taxon>
        <taxon>Cetraspora</taxon>
    </lineage>
</organism>